<dbReference type="InterPro" id="IPR020807">
    <property type="entry name" value="PKS_DH"/>
</dbReference>
<dbReference type="PANTHER" id="PTHR43775:SF37">
    <property type="entry name" value="SI:DKEY-61P9.11"/>
    <property type="match status" value="1"/>
</dbReference>
<feature type="region of interest" description="C-terminal hotdog fold" evidence="15">
    <location>
        <begin position="1077"/>
        <end position="1225"/>
    </location>
</feature>
<dbReference type="SUPFAM" id="SSF51735">
    <property type="entry name" value="NAD(P)-binding Rossmann-fold domains"/>
    <property type="match status" value="4"/>
</dbReference>
<evidence type="ECO:0000259" key="18">
    <source>
        <dbReference type="PROSITE" id="PS52004"/>
    </source>
</evidence>
<organism evidence="20 21">
    <name type="scientific">Methylocaldum marinum</name>
    <dbReference type="NCBI Taxonomy" id="1432792"/>
    <lineage>
        <taxon>Bacteria</taxon>
        <taxon>Pseudomonadati</taxon>
        <taxon>Pseudomonadota</taxon>
        <taxon>Gammaproteobacteria</taxon>
        <taxon>Methylococcales</taxon>
        <taxon>Methylococcaceae</taxon>
        <taxon>Methylocaldum</taxon>
    </lineage>
</organism>
<feature type="compositionally biased region" description="Low complexity" evidence="16">
    <location>
        <begin position="3103"/>
        <end position="3116"/>
    </location>
</feature>
<evidence type="ECO:0000256" key="6">
    <source>
        <dbReference type="ARBA" id="ARBA00022490"/>
    </source>
</evidence>
<feature type="region of interest" description="Disordered" evidence="16">
    <location>
        <begin position="3090"/>
        <end position="3141"/>
    </location>
</feature>
<dbReference type="InterPro" id="IPR049552">
    <property type="entry name" value="PKS_DH_N"/>
</dbReference>
<dbReference type="InterPro" id="IPR013968">
    <property type="entry name" value="PKS_KR"/>
</dbReference>
<comment type="pathway">
    <text evidence="3">Lipid metabolism; fatty acid biosynthesis.</text>
</comment>
<dbReference type="InterPro" id="IPR032821">
    <property type="entry name" value="PKS_assoc"/>
</dbReference>
<dbReference type="EMBL" id="AP017928">
    <property type="protein sequence ID" value="BBA33899.1"/>
    <property type="molecule type" value="Genomic_DNA"/>
</dbReference>
<keyword evidence="5" id="KW-0596">Phosphopantetheine</keyword>
<dbReference type="SMART" id="SM00822">
    <property type="entry name" value="PKS_KR"/>
    <property type="match status" value="2"/>
</dbReference>
<name>A0A250KVU3_9GAMM</name>
<keyword evidence="21" id="KW-1185">Reference proteome</keyword>
<dbReference type="SMART" id="SM00825">
    <property type="entry name" value="PKS_KS"/>
    <property type="match status" value="4"/>
</dbReference>
<dbReference type="InterPro" id="IPR016039">
    <property type="entry name" value="Thiolase-like"/>
</dbReference>
<dbReference type="Pfam" id="PF08659">
    <property type="entry name" value="KR"/>
    <property type="match status" value="2"/>
</dbReference>
<evidence type="ECO:0000256" key="8">
    <source>
        <dbReference type="ARBA" id="ARBA00022630"/>
    </source>
</evidence>
<feature type="active site" description="Proton acceptor; for dehydratase activity" evidence="15">
    <location>
        <position position="3294"/>
    </location>
</feature>
<dbReference type="PRINTS" id="PR00370">
    <property type="entry name" value="FMOXYGENASE"/>
</dbReference>
<feature type="region of interest" description="C-terminal hotdog fold" evidence="15">
    <location>
        <begin position="2116"/>
        <end position="2253"/>
    </location>
</feature>
<dbReference type="InterPro" id="IPR014030">
    <property type="entry name" value="Ketoacyl_synth_N"/>
</dbReference>
<keyword evidence="12" id="KW-0560">Oxidoreductase</keyword>
<feature type="region of interest" description="Disordered" evidence="16">
    <location>
        <begin position="5055"/>
        <end position="5076"/>
    </location>
</feature>
<dbReference type="Gene3D" id="3.50.50.60">
    <property type="entry name" value="FAD/NAD(P)-binding domain"/>
    <property type="match status" value="1"/>
</dbReference>
<dbReference type="InterPro" id="IPR020841">
    <property type="entry name" value="PKS_Beta-ketoAc_synthase_dom"/>
</dbReference>
<dbReference type="InterPro" id="IPR050091">
    <property type="entry name" value="PKS_NRPS_Biosynth_Enz"/>
</dbReference>
<dbReference type="PROSITE" id="PS52019">
    <property type="entry name" value="PKS_MFAS_DH"/>
    <property type="match status" value="4"/>
</dbReference>
<dbReference type="GO" id="GO:0050660">
    <property type="term" value="F:flavin adenine dinucleotide binding"/>
    <property type="evidence" value="ECO:0007669"/>
    <property type="project" value="InterPro"/>
</dbReference>
<accession>A0A250KVU3</accession>
<evidence type="ECO:0000256" key="1">
    <source>
        <dbReference type="ARBA" id="ARBA00004496"/>
    </source>
</evidence>
<dbReference type="Gene3D" id="3.40.50.150">
    <property type="entry name" value="Vaccinia Virus protein VP39"/>
    <property type="match status" value="1"/>
</dbReference>
<dbReference type="InterPro" id="IPR036188">
    <property type="entry name" value="FAD/NAD-bd_sf"/>
</dbReference>
<dbReference type="Gene3D" id="1.10.1200.10">
    <property type="entry name" value="ACP-like"/>
    <property type="match status" value="3"/>
</dbReference>
<comment type="pathway">
    <text evidence="2">Antibiotic biosynthesis.</text>
</comment>
<comment type="subcellular location">
    <subcellularLocation>
        <location evidence="1">Cytoplasm</location>
    </subcellularLocation>
</comment>
<dbReference type="InterPro" id="IPR049900">
    <property type="entry name" value="PKS_mFAS_DH"/>
</dbReference>
<feature type="domain" description="Carrier" evidence="17">
    <location>
        <begin position="1244"/>
        <end position="1317"/>
    </location>
</feature>
<evidence type="ECO:0000256" key="5">
    <source>
        <dbReference type="ARBA" id="ARBA00022450"/>
    </source>
</evidence>
<dbReference type="Pfam" id="PF21089">
    <property type="entry name" value="PKS_DH_N"/>
    <property type="match status" value="2"/>
</dbReference>
<dbReference type="InterPro" id="IPR029063">
    <property type="entry name" value="SAM-dependent_MTases_sf"/>
</dbReference>
<evidence type="ECO:0008006" key="22">
    <source>
        <dbReference type="Google" id="ProtNLM"/>
    </source>
</evidence>
<feature type="active site" description="Proton acceptor; for dehydratase activity" evidence="15">
    <location>
        <position position="2014"/>
    </location>
</feature>
<feature type="region of interest" description="C-terminal hotdog fold" evidence="15">
    <location>
        <begin position="3401"/>
        <end position="3545"/>
    </location>
</feature>
<feature type="region of interest" description="N-terminal hotdog fold" evidence="15">
    <location>
        <begin position="937"/>
        <end position="1065"/>
    </location>
</feature>
<protein>
    <recommendedName>
        <fullName evidence="22">Polyketide synthase</fullName>
    </recommendedName>
</protein>
<dbReference type="Gene3D" id="3.40.50.720">
    <property type="entry name" value="NAD(P)-binding Rossmann-like Domain"/>
    <property type="match status" value="2"/>
</dbReference>
<dbReference type="InterPro" id="IPR009081">
    <property type="entry name" value="PP-bd_ACP"/>
</dbReference>
<dbReference type="PANTHER" id="PTHR43775">
    <property type="entry name" value="FATTY ACID SYNTHASE"/>
    <property type="match status" value="1"/>
</dbReference>
<dbReference type="InterPro" id="IPR000960">
    <property type="entry name" value="Flavin_mOase"/>
</dbReference>
<feature type="domain" description="Ketosynthase family 3 (KS3)" evidence="18">
    <location>
        <begin position="5080"/>
        <end position="5509"/>
    </location>
</feature>
<dbReference type="InterPro" id="IPR020806">
    <property type="entry name" value="PKS_PP-bd"/>
</dbReference>
<dbReference type="GO" id="GO:0031177">
    <property type="term" value="F:phosphopantetheine binding"/>
    <property type="evidence" value="ECO:0007669"/>
    <property type="project" value="InterPro"/>
</dbReference>
<dbReference type="InterPro" id="IPR013217">
    <property type="entry name" value="Methyltransf_12"/>
</dbReference>
<dbReference type="Pfam" id="PF16197">
    <property type="entry name" value="KAsynt_C_assoc"/>
    <property type="match status" value="1"/>
</dbReference>
<dbReference type="Pfam" id="PF00743">
    <property type="entry name" value="FMO-like"/>
    <property type="match status" value="1"/>
</dbReference>
<dbReference type="Pfam" id="PF00109">
    <property type="entry name" value="ketoacyl-synt"/>
    <property type="match status" value="4"/>
</dbReference>
<dbReference type="InterPro" id="IPR049551">
    <property type="entry name" value="PKS_DH_C"/>
</dbReference>
<dbReference type="GO" id="GO:0004315">
    <property type="term" value="F:3-oxoacyl-[acyl-carrier-protein] synthase activity"/>
    <property type="evidence" value="ECO:0007669"/>
    <property type="project" value="InterPro"/>
</dbReference>
<feature type="domain" description="PKS/mFAS DH" evidence="19">
    <location>
        <begin position="1980"/>
        <end position="2253"/>
    </location>
</feature>
<dbReference type="InterPro" id="IPR020946">
    <property type="entry name" value="Flavin_mOase-like"/>
</dbReference>
<keyword evidence="11" id="KW-0274">FAD</keyword>
<feature type="active site" description="Proton donor; for dehydratase activity" evidence="15">
    <location>
        <position position="3460"/>
    </location>
</feature>
<dbReference type="Gene3D" id="3.40.47.10">
    <property type="match status" value="4"/>
</dbReference>
<dbReference type="InterPro" id="IPR057326">
    <property type="entry name" value="KR_dom"/>
</dbReference>
<dbReference type="KEGG" id="mmai:sS8_1945"/>
<feature type="domain" description="PKS/mFAS DH" evidence="19">
    <location>
        <begin position="4187"/>
        <end position="4461"/>
    </location>
</feature>
<dbReference type="InterPro" id="IPR054514">
    <property type="entry name" value="RhiE-like_linker"/>
</dbReference>
<dbReference type="InterPro" id="IPR042104">
    <property type="entry name" value="PKS_dehydratase_sf"/>
</dbReference>
<proteinExistence type="inferred from homology"/>
<feature type="region of interest" description="C-terminal hotdog fold" evidence="15">
    <location>
        <begin position="4318"/>
        <end position="4461"/>
    </location>
</feature>
<keyword evidence="6" id="KW-0963">Cytoplasm</keyword>
<comment type="similarity">
    <text evidence="4">Belongs to the short-chain dehydrogenases/reductases (SDR) family.</text>
</comment>
<dbReference type="PROSITE" id="PS00606">
    <property type="entry name" value="KS3_1"/>
    <property type="match status" value="3"/>
</dbReference>
<dbReference type="Pfam" id="PF08242">
    <property type="entry name" value="Methyltransf_12"/>
    <property type="match status" value="1"/>
</dbReference>
<evidence type="ECO:0000256" key="15">
    <source>
        <dbReference type="PROSITE-ProRule" id="PRU01363"/>
    </source>
</evidence>
<gene>
    <name evidence="20" type="ORF">sS8_1945</name>
</gene>
<dbReference type="SUPFAM" id="SSF47336">
    <property type="entry name" value="ACP-like"/>
    <property type="match status" value="3"/>
</dbReference>
<feature type="region of interest" description="Disordered" evidence="16">
    <location>
        <begin position="6263"/>
        <end position="6283"/>
    </location>
</feature>
<dbReference type="SMART" id="SM00826">
    <property type="entry name" value="PKS_DH"/>
    <property type="match status" value="3"/>
</dbReference>
<dbReference type="GO" id="GO:0004499">
    <property type="term" value="F:N,N-dimethylaniline monooxygenase activity"/>
    <property type="evidence" value="ECO:0007669"/>
    <property type="project" value="InterPro"/>
</dbReference>
<feature type="domain" description="Ketosynthase family 3 (KS3)" evidence="18">
    <location>
        <begin position="8"/>
        <end position="433"/>
    </location>
</feature>
<dbReference type="Pfam" id="PF22336">
    <property type="entry name" value="RhiE-like_linker"/>
    <property type="match status" value="3"/>
</dbReference>
<dbReference type="FunFam" id="3.40.47.10:FF:000019">
    <property type="entry name" value="Polyketide synthase type I"/>
    <property type="match status" value="4"/>
</dbReference>
<dbReference type="InterPro" id="IPR036291">
    <property type="entry name" value="NAD(P)-bd_dom_sf"/>
</dbReference>
<dbReference type="InterPro" id="IPR014031">
    <property type="entry name" value="Ketoacyl_synth_C"/>
</dbReference>
<dbReference type="PROSITE" id="PS00012">
    <property type="entry name" value="PHOSPHOPANTETHEINE"/>
    <property type="match status" value="1"/>
</dbReference>
<feature type="domain" description="Ketosynthase family 3 (KS3)" evidence="18">
    <location>
        <begin position="1366"/>
        <end position="1786"/>
    </location>
</feature>
<dbReference type="PROSITE" id="PS50075">
    <property type="entry name" value="CARRIER"/>
    <property type="match status" value="2"/>
</dbReference>
<keyword evidence="7" id="KW-0597">Phosphoprotein</keyword>
<dbReference type="InterPro" id="IPR006162">
    <property type="entry name" value="Ppantetheine_attach_site"/>
</dbReference>
<dbReference type="UniPathway" id="UPA00094"/>
<dbReference type="InterPro" id="IPR036736">
    <property type="entry name" value="ACP-like_sf"/>
</dbReference>
<feature type="domain" description="PKS/mFAS DH" evidence="19">
    <location>
        <begin position="937"/>
        <end position="1225"/>
    </location>
</feature>
<feature type="region of interest" description="N-terminal hotdog fold" evidence="15">
    <location>
        <begin position="4187"/>
        <end position="4302"/>
    </location>
</feature>
<evidence type="ECO:0000256" key="16">
    <source>
        <dbReference type="SAM" id="MobiDB-lite"/>
    </source>
</evidence>
<dbReference type="GO" id="GO:0050661">
    <property type="term" value="F:NADP binding"/>
    <property type="evidence" value="ECO:0007669"/>
    <property type="project" value="InterPro"/>
</dbReference>
<feature type="region of interest" description="N-terminal hotdog fold" evidence="15">
    <location>
        <begin position="1980"/>
        <end position="2102"/>
    </location>
</feature>
<evidence type="ECO:0000259" key="17">
    <source>
        <dbReference type="PROSITE" id="PS50075"/>
    </source>
</evidence>
<dbReference type="RefSeq" id="WP_119629423.1">
    <property type="nucleotide sequence ID" value="NZ_AP017928.1"/>
</dbReference>
<dbReference type="SUPFAM" id="SSF51905">
    <property type="entry name" value="FAD/NAD(P)-binding domain"/>
    <property type="match status" value="2"/>
</dbReference>
<dbReference type="Gene3D" id="1.10.1240.100">
    <property type="match status" value="4"/>
</dbReference>
<evidence type="ECO:0000259" key="19">
    <source>
        <dbReference type="PROSITE" id="PS52019"/>
    </source>
</evidence>
<dbReference type="GO" id="GO:0006633">
    <property type="term" value="P:fatty acid biosynthetic process"/>
    <property type="evidence" value="ECO:0007669"/>
    <property type="project" value="UniProtKB-UniPathway"/>
</dbReference>
<feature type="domain" description="Carrier" evidence="17">
    <location>
        <begin position="3140"/>
        <end position="3221"/>
    </location>
</feature>
<dbReference type="GO" id="GO:0005737">
    <property type="term" value="C:cytoplasm"/>
    <property type="evidence" value="ECO:0007669"/>
    <property type="project" value="UniProtKB-SubCell"/>
</dbReference>
<feature type="domain" description="Ketosynthase family 3 (KS3)" evidence="18">
    <location>
        <begin position="3576"/>
        <end position="4002"/>
    </location>
</feature>
<dbReference type="SMART" id="SM00823">
    <property type="entry name" value="PKS_PP"/>
    <property type="match status" value="3"/>
</dbReference>
<evidence type="ECO:0000256" key="2">
    <source>
        <dbReference type="ARBA" id="ARBA00004792"/>
    </source>
</evidence>
<feature type="active site" description="Proton donor; for dehydratase activity" evidence="15">
    <location>
        <position position="2177"/>
    </location>
</feature>
<evidence type="ECO:0000313" key="20">
    <source>
        <dbReference type="EMBL" id="BBA33899.1"/>
    </source>
</evidence>
<dbReference type="Pfam" id="PF14765">
    <property type="entry name" value="PS-DH"/>
    <property type="match status" value="4"/>
</dbReference>
<dbReference type="CDD" id="cd00833">
    <property type="entry name" value="PKS"/>
    <property type="match status" value="4"/>
</dbReference>
<dbReference type="SUPFAM" id="SSF53335">
    <property type="entry name" value="S-adenosyl-L-methionine-dependent methyltransferases"/>
    <property type="match status" value="1"/>
</dbReference>
<keyword evidence="13" id="KW-0511">Multifunctional enzyme</keyword>
<dbReference type="Pfam" id="PF02801">
    <property type="entry name" value="Ketoacyl-synt_C"/>
    <property type="match status" value="4"/>
</dbReference>
<dbReference type="Gene3D" id="3.10.129.110">
    <property type="entry name" value="Polyketide synthase dehydratase"/>
    <property type="match status" value="4"/>
</dbReference>
<dbReference type="Pfam" id="PF00550">
    <property type="entry name" value="PP-binding"/>
    <property type="match status" value="3"/>
</dbReference>
<feature type="region of interest" description="Disordered" evidence="16">
    <location>
        <begin position="5682"/>
        <end position="5718"/>
    </location>
</feature>
<dbReference type="Gene3D" id="3.30.70.3290">
    <property type="match status" value="1"/>
</dbReference>
<keyword evidence="9" id="KW-0808">Transferase</keyword>
<dbReference type="InterPro" id="IPR018201">
    <property type="entry name" value="Ketoacyl_synth_AS"/>
</dbReference>
<dbReference type="OrthoDB" id="5555092at2"/>
<evidence type="ECO:0000256" key="4">
    <source>
        <dbReference type="ARBA" id="ARBA00006484"/>
    </source>
</evidence>
<dbReference type="SUPFAM" id="SSF53901">
    <property type="entry name" value="Thiolase-like"/>
    <property type="match status" value="4"/>
</dbReference>
<sequence length="6283" mass="690063">MRDPGFKKDVIAVVGMACRFPEAGHYSEFWNNLRDGRNCIQEIPSSRWEKDVYSPDFHAPNRSMSKWCGLMDGIDRFDASFFGISARESKSMDPQQRLLLQETVHCIEDSGIPLSVFQEKKTGVYIGAMAVDYLIESTAPGVVADSYACLGNYSCILANRLSHFFDLKGPSFSVDAACGSSLVALHQARLSLLAGETDYAIAGGVSLDLHPWKYLSFSKSRMLSPDGQCKTFDLDADGYVPGEGVGVVLLQRLEDALREKNHVYGLIPGSVVRHVGNSISITAPSIRSQQDLITEVLEQSGVDPEAISYIEAHGTGTSLGDPIEVAALSRAFERHTSRKQFCRLGSVKTNIGHLEAAAGVAGVIKVLLMMKHRQIPPTLNVTRSNPLLFLDDSPFRLALTGEAWRPENDGEPLRAGVSSFGFGGTISHLILESFPNRKSRPASVGYYPFLLSAKTEGSLQRLRDKWRALSEQDDFRETALADCCGTLAAGREHHRFRWGCRVDSIEVLAETLRGSKLFTASSNADWLLHVGDFAWPDFRAVKPFFRHASLVRKRWNELKREIDASPWFRQEKPNLRSAWTAATQPQNTFLAAHLYLSGIMDLGFAPALIAGSGAGLWQSLVLAGMVSPVEALAFLSGKITAEDLTLSSPVIPFYDPVGGERIGPLRFEPAYFVDLFKNANPAAHDWRDYLEQARALEKAQYTFKSYLKEWAPHLQAKGRNLEKLLSDGALPRSEQILRILVIQTALSKLYRKWNLSPKSRIDDPCLRELTDLIARVEPDKGGIVDLALGEMSRLSGWVEDLNRRVSVHLPPEAFPLLHRHNRLPAALADFPSWLDMVRRIPPGIPDAGNMACLQFGSDGMEGAASPTVRMAKPVSMLDACLELWQAGVDIDWKKYFLSKPFHKLPLPGYEFEGDSYWVDKQDSGGILQVNSHSRQAHEASGTRSTRIAPMQGRLLQDLENPGRFTRRLSASEDAVIRDTVVEGRCITPSPLRLALALEAGNRAISSALNRLSDVYFPNPGVIRETVNLAVDVDPRGDFRLVKYAGAESGGEILAKGRIEQAARPDLPRFEPSRYAVEQTLDEEALYALFAQWGYRYGPGMRVIEKVEHTAEAFLVRIRAEPGDEAEPTGLDPFILDGMFQGVFYAGHVLGALLNDGFLYVPISIKHLTLLGALTEDCFAVIEKANFRITEGGDIRLGFKAYDARGNPILAVDTAYFRRVPRNFLAPPEPQRPQAAGYDKSLLLPKTTQYLKEIFGAALGQSAGDIDVDARFQGIGVDSLINQEIVERLAKVFPELPATVLFEYTTIRQLAGYFIDAYETKLCEVLDLPPAETAGTPVSVIEPPAAETERTHGIDTDAAGKAEGDVPEPIAIIGCSGRFPQSPDIYALWENLKQGKNCIGEVPEERWNYRDYYDAGRRKGKSYTKWGGFLEGYDEFDPLFFNITPNQAQLMDPQQRIFLEAAWSSIEDAGYTRLSLPRNTGVFVGVTTNTYALWAAERSRPGSALCPDTDNYDIANRVSYFCDFQGPSMSVDTACSSSLSCVHLAVQSLRQKECEMAIAGGVSLTLHPSRIVQFCQKNMLSSENYCHPFGEGKGGFVDAEGVAAIVLKPLSQAIRDRDSIYGVILGTAVNSGGRTGGYTVPSPRAQAQLVAKAIERAGISARTISYVEAHGTGTILGDPIEIEGLTQAFRQHTDATQFCAIGSVKSNIGHLIAAAGISGLIKVLLQMKHRTLVPSLHAVPANAKIPFAKTPFYVQQELAEWKADYPRRAGVSSFGVGGSNAHVIVDEYVPPVEADRLATGPCLIPLSARNPDRLLAYVRKFVDFLPSRLDQLNLHDIAYTLQVGREAMEERLALVVSSTRELLHALEQVLAGDEIRETSCFRDNAEAAKNSPIPDLEGEAGAAYLKVLLEQKQLDRLARLWVHGVEVDWHVLQAASGKSAARPRRISLPHYPYARQRFWLPRDELPTAEPGTSTDAGTALHPLLDRVDTARCFELDRGIAFRKTLSREHWVVDDHSVDDQAVLPGVAYLEMAWAAAAQAEQGPLKIDEVVWQDPVVLSESSVEIQVLVTRESDGLAFRVQTGSDGAPPKTHAYGRFSALENASQPSLPWREIQARCPETVDRADLYAGFLEAGIGYGPAFRCITRLHRNDREALAFLRLPDTLSRDFARYRQHPALLDAALQTALALSGDRSAPQLPFMAGEVAAYRPPTPNMIAYAQKIDAQRADVYLADETGSVCVRFKNAVFQPAGDRLGEFFYTLRWVPDPLGTTPETTAAAGETILAFLPPEDHSQAALRVAEALREHYAGSRVVTVREAGFDADAFPKIHRIYFLAGLISRNPALEDAEALDAIQAFSVHALHRTVKSLARSAHATSPLRLSVLTSLIHDVHPDAEVFPWVAGLAGLTKTLIKEYPQWRINRLALDQDAVLRGEIDLAGILAEPRHEGAEEAALYRGQRYVRRLIPTRLAPVSRTPLRQGGVYLIAGGLGGVGRQLAEYLAENVGARLILLGRKPLDATREAEIADIEKHGGEVLYVPTDLRSWTRTQDAVALGLARFGEIHGVFDSAVILRDKALDNMAEDDFRAVYGTKVQGSIHLCRALQGQDLDFIVFFSSILSIVGNAGQGNYVAGGTFQDAFARYLDWKKPYPVQVINWGYWGTVGIVASADYQRRMGNQGMGSILPKEGMEAVRRILARGAGQVVAIKASRSLQAKMYVSPEPGPAGAAGEIPAALEKLGAGLNPPAPVPAELFRFHEGYLALRRYAHQRLHTVFRDLGLLDTPPSGAIPSRFTRFYRAARRLLERSGPIDAVSTAAAERERLRLAEGYPEVRAHLALLDHCIGSYPQLFREETLPTQVMFPASSMAKVEGIYKDNPVSDYFNSLAARSVLGFVQERGKTLRDGETLRILEIGAGTGGTSAGVLKAIGDYGSRLEYVYTDVSNFFLVHGRKLFGETYPFLAFRLLDISKDLAAQGFRPESFDLIVATNVLHATPDIRATLDNVRSLLKTHGWLVLNEMTAAQDLLTLTFGLLDGWWLYEDEACRIPDSPLLTPETWRQLLRDAGFPRFEVLEPPPSTGLDLAQTVMVAEKSARTVQGSVSRPVSLGQMPGEAPTTEAPTTAEPPVSALRAEPSGESGRAATPAAAVPGKSEDLEQRLLDTVLDCVEAASGISRADIDEDKPFSEYGIDSITGIELINELNRVLGISLSKTVLFDRTTVAALAAYIAERYGDELGPAEKTPEAEPQAFSAPEPASRAEDPAGDTIGPHCLHYGFQAQGDWSRGQEVLLHYRVTVEDNNCIRDHVIYGQYIMPSDAYLEMLYIGTRRLLGYSGGLQVEGFNLQFPMITFPGVPLDCRLRLTPGAKDHRFVIESRKAGEGGVYKASVDGRFREIAATASVNRAYTTVWEQFETEVDPDEIYTPDAILKVGSSYRTIRKIRIREKTAVSRLQRTLEGERLRDRFVLEPSIVDGLFATGLHFASVLSGNRKNFFIPVLFDRIQVFRQLHGDVYFGLVEAVSVKEEHITLDLTLVDDQGNVAAAFQGFHLQKILAEDLAKNAGTAAGGAVPATGTERALERASASGGAQAMDIAIIGMAGRFPLADGVDEYWRNLAQGKNCVTEVPADRWSLAEHYDSDPGSRDKTYSKWGGFLKEIDRFDALFFQISGKEAELTDPQQRIFLEDCWRTLEDAGYSDASLSGLKVGVFAGATKGDYQLKMHHEDGAAIEGFSFPGNEPSVTAARISYFLNLKGPSIAVNTACSSSLVAINLACQSLLAGESDMALAGGIHICTTPLFYKLTSKSGMLSPTGQCRAFDNDANGFVPGEASAAILLKPLDRALRDGDHVYGVIRGIGVNQDGKTNGMTAPSSVSQAELEVSVYERYGIPADSINYIETHGTGTKLGDPIEVEALTQAFRKFTQEKQFCPIGSVKTNIGHAAYAAGVSSVIKVLLAMKHRKIPPSLHCDRLNEYIDFRDSPFYVNRTLQDWNAASGGVRRAAVSSFGISGTNCHLVIDEAPASADVGPQPEPSRPGFLIPVSAKTPVAFARKCADLLQWLREEGREARLGDIAYTLQLGRSHFAYRKAFPVRSRRELADRLGSDPLEPKRETAGRDLKKEGRQLLLEIRENGTGSGETAYLQRLEKLGALYEQGYTPDWSLLNPAGEGWRRLSMPTYPFQGERFWIPETAVDAPVSATGSAALHPLLDRIHPGLSLAQGLTYEKTFRASDWLLQQHQVDGKGVLPGAAYLEMARAAFASAVDRPFRFSRIVWSRPLTVERPTTARIVLRQEHGRHQFAVLGAEGEVHAGGELVPDSPPAAPPVMARAPALRSAGLSEIAGQQLYARLREIGVQHGPGLQCLQRIYLGQDEALAEFALDPESEARCRPYTLSPALLDACLQLGAAYVLNRSEGGGPIKSLLPHSIEAVEFSAPLPSAGYVHLEKLGPLRFNLSLLDVQGRVFLRLHDAFYQARKDSLADFFYLPRWEPRPLPARPPERRPGATVLFVSVDRDPAVALQERLMRTHASDELWEIRLGTRNESLGERRRQADYSDPRAIADGLRAGGFPCPDLIYFMGGIQDNPPASLPDELLQRSRQQGVLSLFRLIRALIELQWVHHGIRLCVLTEGAHAVVPEERVNPLAGSLFGLAKTAVKEYPQLHVSCVDFHRTDDPDRLAAQIRAEPGSDRGREVALRHGERFVQVLEAVDIPPAEQTLFRHQGVYLILGGAGGIGFAFSRYLAEKVRARIVWIGRSPPTPEIEDKLRAIEAQGGQGLYLQADAGDPEALKNAVARAGHRFGRIHGVVHSALVLRDKSLANMDESTFQEALAPKVQGSVNLYRALGGERLDFFLFFSSGESFTCYAGQSNYAAACTFKDAFARYLQSVAPYPVKILNWGYWGTVGVVSSEAYQQQLIARGVYSIEPEEGMEAIERVLASPFGQVVPMKVSREHLRELGVELHGQTPEHASEPAAQRPAAAPDAARIDTGLDRKAEDFVKTVFAETLKIGKDSIDSQATFDIYGLDSLLIGGVLQAFERRLGPLPVVTLYQHNTAESLTRYLLEQHRGALETLLGGETATASPAPAEPAPAVPVPTEAPGETARGDIAVIGLSGKYPMAEDLEQFWRNLRQGRNCIREVPRERWDWQAYYSADKHQPGGIYSKWGGFIDDADRFDPLFFAISPNEARLMDPQERLFLESAWTVLEDAGYTRQGLAGHKVGVFVGVMHADYESLAGELWSSDPTVAAHSSSWSAANRVSYLFDLDGPSLAVNTACSSSLTAIHLAYESIMRGECDLAIAGGVNLILHPKHYLRLSAATMISRGDRCRSFGADADGFVAGEGVGAVLLKPLARAEAEGDHIYGVIKASSMNSGGKTSGYTVPNPNAQAEAIVNALRRADIDPDTVNYVEAHGTGTAIGDPIEIAALTQAYRSLGLRGRRHCALGSVKSNIGHLESAAGIAGLTKVLLQMKHRVLVPSLHAERPNPHIAFEDTPFYVQQERAEWEPVTVDGRRHPRRAGLSSFGAGGTNHHVIVEEYARSELDASPRTGPAPGPLVFPLSARDPESLLAYAGRFLDFLRAQPVDPEHLAYTLQQGREAMTERLAIVFSTRAGLAETLSGWIRAQQPRQVSRAPVAGVFEGRVRSEAQAAGRPTGTARERAEAFARAWVSGAKVDWSDLYADSGADAKPLRRIPLPTYPFRKERYWIPAAPKDAPKKPSPTAGGMGEGIPDQPDVQASPHDSSLNQGFPKLPAGAAVMPKSPVFAASPESASYRGEESGSGRSVAVIGAGPAGLAAAKCLLEDGHDPTVFEKTDRIGGIWCFRDGHRGGPYRSTRLQTSKFTSLFSDFPPPDEMSIFPGVEEMNRYLNDYADHFRLRSRIQLNTALESLVREDGRWRLTLRGPDGSRYSRSFDAVCICTGNFWQPKRVSYLGLDGFRGERLHSADYHSPEIFRGKRVLVIGNGVSGMDIAVDAAEEARQVFVSLRSKKMIIPRMFGFTTNDGSITTVKRLLINRLSAREILDEWRASIPDYMAALERSGLMPEFPVKENVLLVSCDFPGAVSEGKIRLKPELRDFTADACTFEDGSREEIDIVVDCTGYEEPRYPFLPASIKLDELYKHQFHPDYPDLCFIGRKPASLSVIPTLELEARWFSKVLSGTCRLPDADTQRRIIRDDARKESRRGQLFPSIDSSQQNMWLAEQIGAFPNPVQDWKLFWKLINLPAVPAIYRLVGPNRWPQAERYLETLQQKLYINKNDPRIEAMKFVLLGRLGGENLETMVNLGWISPAERARALETQRPRRTTGHKTPSGEAA</sequence>
<dbReference type="SMART" id="SM01294">
    <property type="entry name" value="PKS_PP_betabranch"/>
    <property type="match status" value="3"/>
</dbReference>
<keyword evidence="10" id="KW-0677">Repeat</keyword>
<evidence type="ECO:0000256" key="13">
    <source>
        <dbReference type="ARBA" id="ARBA00023268"/>
    </source>
</evidence>
<dbReference type="PROSITE" id="PS52004">
    <property type="entry name" value="KS3_2"/>
    <property type="match status" value="4"/>
</dbReference>
<dbReference type="CDD" id="cd08953">
    <property type="entry name" value="KR_2_SDR_x"/>
    <property type="match status" value="2"/>
</dbReference>
<evidence type="ECO:0000313" key="21">
    <source>
        <dbReference type="Proteomes" id="UP000266313"/>
    </source>
</evidence>
<feature type="region of interest" description="N-terminal hotdog fold" evidence="15">
    <location>
        <begin position="3262"/>
        <end position="3387"/>
    </location>
</feature>
<keyword evidence="8" id="KW-0285">Flavoprotein</keyword>
<dbReference type="Proteomes" id="UP000266313">
    <property type="component" value="Chromosome"/>
</dbReference>
<feature type="active site" description="Proton donor; for dehydratase activity" evidence="15">
    <location>
        <position position="4379"/>
    </location>
</feature>
<evidence type="ECO:0000256" key="3">
    <source>
        <dbReference type="ARBA" id="ARBA00005194"/>
    </source>
</evidence>
<feature type="domain" description="PKS/mFAS DH" evidence="19">
    <location>
        <begin position="3262"/>
        <end position="3545"/>
    </location>
</feature>
<dbReference type="GO" id="GO:0004312">
    <property type="term" value="F:fatty acid synthase activity"/>
    <property type="evidence" value="ECO:0007669"/>
    <property type="project" value="TreeGrafter"/>
</dbReference>
<evidence type="ECO:0000256" key="9">
    <source>
        <dbReference type="ARBA" id="ARBA00022679"/>
    </source>
</evidence>
<comment type="caution">
    <text evidence="15">Lacks conserved residue(s) required for the propagation of feature annotation.</text>
</comment>
<evidence type="ECO:0000256" key="10">
    <source>
        <dbReference type="ARBA" id="ARBA00022737"/>
    </source>
</evidence>
<reference evidence="20 21" key="1">
    <citation type="submission" date="2016-12" db="EMBL/GenBank/DDBJ databases">
        <title>Genome sequencing of Methylocaldum marinum.</title>
        <authorList>
            <person name="Takeuchi M."/>
            <person name="Kamagata Y."/>
            <person name="Hiraoka S."/>
            <person name="Oshima K."/>
            <person name="Hattori M."/>
            <person name="Iwasaki W."/>
        </authorList>
    </citation>
    <scope>NUCLEOTIDE SEQUENCE [LARGE SCALE GENOMIC DNA]</scope>
    <source>
        <strain evidence="20 21">S8</strain>
    </source>
</reference>
<feature type="region of interest" description="Disordered" evidence="16">
    <location>
        <begin position="3226"/>
        <end position="3253"/>
    </location>
</feature>
<evidence type="ECO:0000256" key="12">
    <source>
        <dbReference type="ARBA" id="ARBA00023002"/>
    </source>
</evidence>
<evidence type="ECO:0000256" key="14">
    <source>
        <dbReference type="ARBA" id="ARBA00054155"/>
    </source>
</evidence>
<evidence type="ECO:0000256" key="11">
    <source>
        <dbReference type="ARBA" id="ARBA00022827"/>
    </source>
</evidence>
<evidence type="ECO:0000256" key="7">
    <source>
        <dbReference type="ARBA" id="ARBA00022553"/>
    </source>
</evidence>
<feature type="active site" description="Proton acceptor; for dehydratase activity" evidence="15">
    <location>
        <position position="4219"/>
    </location>
</feature>
<comment type="function">
    <text evidence="14">Involved in production of the polyketide antibiotic thailandamide.</text>
</comment>